<comment type="caution">
    <text evidence="2">The sequence shown here is derived from an EMBL/GenBank/DDBJ whole genome shotgun (WGS) entry which is preliminary data.</text>
</comment>
<accession>X1LNS1</accession>
<name>X1LNS1_9ZZZZ</name>
<dbReference type="AlphaFoldDB" id="X1LNS1"/>
<protein>
    <submittedName>
        <fullName evidence="2">Uncharacterized protein</fullName>
    </submittedName>
</protein>
<gene>
    <name evidence="2" type="ORF">S06H3_01102</name>
</gene>
<sequence>MSETETVEEKVEVEESEKAEEVEEVKEESQTEAFIFEDLGTKKYAQVHDYEIEDSCRVIPKKVDDTWEVLALSTKEKNLDRLDEALSSGGGYTLVTRKINVAKERAPLLIHEYKKTLETEFPEVDLLKRIDSMKKELEASKS</sequence>
<proteinExistence type="predicted"/>
<evidence type="ECO:0000256" key="1">
    <source>
        <dbReference type="SAM" id="MobiDB-lite"/>
    </source>
</evidence>
<reference evidence="2" key="1">
    <citation type="journal article" date="2014" name="Front. Microbiol.">
        <title>High frequency of phylogenetically diverse reductive dehalogenase-homologous genes in deep subseafloor sedimentary metagenomes.</title>
        <authorList>
            <person name="Kawai M."/>
            <person name="Futagami T."/>
            <person name="Toyoda A."/>
            <person name="Takaki Y."/>
            <person name="Nishi S."/>
            <person name="Hori S."/>
            <person name="Arai W."/>
            <person name="Tsubouchi T."/>
            <person name="Morono Y."/>
            <person name="Uchiyama I."/>
            <person name="Ito T."/>
            <person name="Fujiyama A."/>
            <person name="Inagaki F."/>
            <person name="Takami H."/>
        </authorList>
    </citation>
    <scope>NUCLEOTIDE SEQUENCE</scope>
    <source>
        <strain evidence="2">Expedition CK06-06</strain>
    </source>
</reference>
<feature type="region of interest" description="Disordered" evidence="1">
    <location>
        <begin position="1"/>
        <end position="24"/>
    </location>
</feature>
<dbReference type="EMBL" id="BARV01000254">
    <property type="protein sequence ID" value="GAH95808.1"/>
    <property type="molecule type" value="Genomic_DNA"/>
</dbReference>
<evidence type="ECO:0000313" key="2">
    <source>
        <dbReference type="EMBL" id="GAH95808.1"/>
    </source>
</evidence>
<feature type="compositionally biased region" description="Acidic residues" evidence="1">
    <location>
        <begin position="11"/>
        <end position="24"/>
    </location>
</feature>
<organism evidence="2">
    <name type="scientific">marine sediment metagenome</name>
    <dbReference type="NCBI Taxonomy" id="412755"/>
    <lineage>
        <taxon>unclassified sequences</taxon>
        <taxon>metagenomes</taxon>
        <taxon>ecological metagenomes</taxon>
    </lineage>
</organism>